<dbReference type="Proteomes" id="UP001497525">
    <property type="component" value="Unassembled WGS sequence"/>
</dbReference>
<accession>A0AAV2U295</accession>
<name>A0AAV2U295_CALDB</name>
<sequence length="204" mass="23434">MICFFIGPILLTVISIYYLHSAVLFYFLIVCLERNIYGSYRKPMISFINWCPTTRTQIRLLFFLFHSPYPFLRARTCLSILTSSPYFVLSDSPVVPLPHVLLFVAEVFSAPHICERVPYEVHTTRLRFLSRPLFLPSSVAISTPHRFVYSSRSSGHFPNDYRIPHTIVSRPRPLAPIHHILLSSPPPLPSPSLTCNSRFVADKL</sequence>
<keyword evidence="1" id="KW-0812">Transmembrane</keyword>
<organism evidence="2 3">
    <name type="scientific">Calicophoron daubneyi</name>
    <name type="common">Rumen fluke</name>
    <name type="synonym">Paramphistomum daubneyi</name>
    <dbReference type="NCBI Taxonomy" id="300641"/>
    <lineage>
        <taxon>Eukaryota</taxon>
        <taxon>Metazoa</taxon>
        <taxon>Spiralia</taxon>
        <taxon>Lophotrochozoa</taxon>
        <taxon>Platyhelminthes</taxon>
        <taxon>Trematoda</taxon>
        <taxon>Digenea</taxon>
        <taxon>Plagiorchiida</taxon>
        <taxon>Pronocephalata</taxon>
        <taxon>Paramphistomoidea</taxon>
        <taxon>Paramphistomidae</taxon>
        <taxon>Calicophoron</taxon>
    </lineage>
</organism>
<keyword evidence="1" id="KW-0472">Membrane</keyword>
<protein>
    <submittedName>
        <fullName evidence="2">Uncharacterized protein</fullName>
    </submittedName>
</protein>
<proteinExistence type="predicted"/>
<dbReference type="AlphaFoldDB" id="A0AAV2U295"/>
<reference evidence="2" key="1">
    <citation type="submission" date="2024-06" db="EMBL/GenBank/DDBJ databases">
        <authorList>
            <person name="Liu X."/>
            <person name="Lenzi L."/>
            <person name="Haldenby T S."/>
            <person name="Uol C."/>
        </authorList>
    </citation>
    <scope>NUCLEOTIDE SEQUENCE</scope>
</reference>
<dbReference type="EMBL" id="CAXLJL010001033">
    <property type="protein sequence ID" value="CAL5142389.1"/>
    <property type="molecule type" value="Genomic_DNA"/>
</dbReference>
<evidence type="ECO:0000313" key="3">
    <source>
        <dbReference type="Proteomes" id="UP001497525"/>
    </source>
</evidence>
<keyword evidence="1" id="KW-1133">Transmembrane helix</keyword>
<evidence type="ECO:0000256" key="1">
    <source>
        <dbReference type="SAM" id="Phobius"/>
    </source>
</evidence>
<comment type="caution">
    <text evidence="2">The sequence shown here is derived from an EMBL/GenBank/DDBJ whole genome shotgun (WGS) entry which is preliminary data.</text>
</comment>
<feature type="transmembrane region" description="Helical" evidence="1">
    <location>
        <begin position="6"/>
        <end position="32"/>
    </location>
</feature>
<evidence type="ECO:0000313" key="2">
    <source>
        <dbReference type="EMBL" id="CAL5142389.1"/>
    </source>
</evidence>
<gene>
    <name evidence="2" type="ORF">CDAUBV1_LOCUS17616</name>
</gene>